<name>A0ABR2KDR0_9EUKA</name>
<evidence type="ECO:0000256" key="2">
    <source>
        <dbReference type="ARBA" id="ARBA00023134"/>
    </source>
</evidence>
<dbReference type="SUPFAM" id="SSF52540">
    <property type="entry name" value="P-loop containing nucleoside triphosphate hydrolases"/>
    <property type="match status" value="1"/>
</dbReference>
<dbReference type="Proteomes" id="UP001470230">
    <property type="component" value="Unassembled WGS sequence"/>
</dbReference>
<reference evidence="4 5" key="1">
    <citation type="submission" date="2024-04" db="EMBL/GenBank/DDBJ databases">
        <title>Tritrichomonas musculus Genome.</title>
        <authorList>
            <person name="Alves-Ferreira E."/>
            <person name="Grigg M."/>
            <person name="Lorenzi H."/>
            <person name="Galac M."/>
        </authorList>
    </citation>
    <scope>NUCLEOTIDE SEQUENCE [LARGE SCALE GENOMIC DNA]</scope>
    <source>
        <strain evidence="4 5">EAF2021</strain>
    </source>
</reference>
<accession>A0ABR2KDR0</accession>
<proteinExistence type="predicted"/>
<organism evidence="4 5">
    <name type="scientific">Tritrichomonas musculus</name>
    <dbReference type="NCBI Taxonomy" id="1915356"/>
    <lineage>
        <taxon>Eukaryota</taxon>
        <taxon>Metamonada</taxon>
        <taxon>Parabasalia</taxon>
        <taxon>Tritrichomonadida</taxon>
        <taxon>Tritrichomonadidae</taxon>
        <taxon>Tritrichomonas</taxon>
    </lineage>
</organism>
<dbReference type="PANTHER" id="PTHR11089:SF30">
    <property type="entry name" value="GUANINE NUCLEOTIDE-BINDING PROTEIN-LIKE 3 HOMOLOG"/>
    <property type="match status" value="1"/>
</dbReference>
<evidence type="ECO:0000256" key="3">
    <source>
        <dbReference type="SAM" id="MobiDB-lite"/>
    </source>
</evidence>
<dbReference type="InterPro" id="IPR027417">
    <property type="entry name" value="P-loop_NTPase"/>
</dbReference>
<keyword evidence="2" id="KW-0342">GTP-binding</keyword>
<feature type="region of interest" description="Disordered" evidence="3">
    <location>
        <begin position="1"/>
        <end position="40"/>
    </location>
</feature>
<protein>
    <submittedName>
        <fullName evidence="4">Uncharacterized protein</fullName>
    </submittedName>
</protein>
<gene>
    <name evidence="4" type="ORF">M9Y10_039218</name>
</gene>
<evidence type="ECO:0000313" key="4">
    <source>
        <dbReference type="EMBL" id="KAK8888155.1"/>
    </source>
</evidence>
<keyword evidence="5" id="KW-1185">Reference proteome</keyword>
<evidence type="ECO:0000313" key="5">
    <source>
        <dbReference type="Proteomes" id="UP001470230"/>
    </source>
</evidence>
<sequence length="362" mass="40340">MGRRKNKQPSHNSKNIVASSVKDKMKNQKKKAQNNTPNDFNTFQTELSQLKDQALKEHNEASQIAKKSYNSLIDSIDQSDIILQILDARDPHGSRLLEVEKLAKEKGKKLINVINKIDLIPKEVALRWLGDPSFQIDELSQLLTFVETQDQNILNKFKNDVKVVAVTLKSDAEQQQAWNVLNGIITAISSDLQNLPSIAIIGINQSGKSTIYSLLNANNNGIFNKILDVPSYSFISSTDTAAILNAIDYCGDIADLWLDFVDRSQDESIFDVLGIEPTEDVDVIQQYAKAIHKKVSEATKEIVDKLLSGEQLFFSVPEDTPAENLSEFQQAILNLLPPADSDSDSIHINRGEPLEIDDGLLK</sequence>
<dbReference type="Gene3D" id="3.40.50.300">
    <property type="entry name" value="P-loop containing nucleotide triphosphate hydrolases"/>
    <property type="match status" value="1"/>
</dbReference>
<evidence type="ECO:0000256" key="1">
    <source>
        <dbReference type="ARBA" id="ARBA00022741"/>
    </source>
</evidence>
<dbReference type="InterPro" id="IPR050755">
    <property type="entry name" value="TRAFAC_YlqF/YawG_RiboMat"/>
</dbReference>
<feature type="compositionally biased region" description="Polar residues" evidence="3">
    <location>
        <begin position="9"/>
        <end position="18"/>
    </location>
</feature>
<dbReference type="PANTHER" id="PTHR11089">
    <property type="entry name" value="GTP-BINDING PROTEIN-RELATED"/>
    <property type="match status" value="1"/>
</dbReference>
<comment type="caution">
    <text evidence="4">The sequence shown here is derived from an EMBL/GenBank/DDBJ whole genome shotgun (WGS) entry which is preliminary data.</text>
</comment>
<keyword evidence="1" id="KW-0547">Nucleotide-binding</keyword>
<dbReference type="EMBL" id="JAPFFF010000006">
    <property type="protein sequence ID" value="KAK8888155.1"/>
    <property type="molecule type" value="Genomic_DNA"/>
</dbReference>